<dbReference type="AlphaFoldDB" id="A0AA43GYC5"/>
<feature type="transmembrane region" description="Helical" evidence="2">
    <location>
        <begin position="124"/>
        <end position="142"/>
    </location>
</feature>
<feature type="region of interest" description="Disordered" evidence="1">
    <location>
        <begin position="15"/>
        <end position="37"/>
    </location>
</feature>
<feature type="compositionally biased region" description="Polar residues" evidence="1">
    <location>
        <begin position="218"/>
        <end position="229"/>
    </location>
</feature>
<proteinExistence type="predicted"/>
<accession>A0AA43GYC5</accession>
<keyword evidence="2" id="KW-1133">Transmembrane helix</keyword>
<organism evidence="3 4">
    <name type="scientific">Umezakia ovalisporum FSS-62</name>
    <dbReference type="NCBI Taxonomy" id="2971776"/>
    <lineage>
        <taxon>Bacteria</taxon>
        <taxon>Bacillati</taxon>
        <taxon>Cyanobacteriota</taxon>
        <taxon>Cyanophyceae</taxon>
        <taxon>Nostocales</taxon>
        <taxon>Nodulariaceae</taxon>
        <taxon>Umezakia</taxon>
    </lineage>
</organism>
<name>A0AA43GYC5_9CYAN</name>
<dbReference type="EMBL" id="JANQDL010000066">
    <property type="protein sequence ID" value="MDH6064069.1"/>
    <property type="molecule type" value="Genomic_DNA"/>
</dbReference>
<feature type="region of interest" description="Disordered" evidence="1">
    <location>
        <begin position="197"/>
        <end position="229"/>
    </location>
</feature>
<feature type="compositionally biased region" description="Low complexity" evidence="1">
    <location>
        <begin position="202"/>
        <end position="216"/>
    </location>
</feature>
<comment type="caution">
    <text evidence="3">The sequence shown here is derived from an EMBL/GenBank/DDBJ whole genome shotgun (WGS) entry which is preliminary data.</text>
</comment>
<protein>
    <recommendedName>
        <fullName evidence="5">Cell division protein FtsL</fullName>
    </recommendedName>
</protein>
<keyword evidence="2" id="KW-0472">Membrane</keyword>
<feature type="transmembrane region" description="Helical" evidence="2">
    <location>
        <begin position="95"/>
        <end position="112"/>
    </location>
</feature>
<evidence type="ECO:0000313" key="4">
    <source>
        <dbReference type="Proteomes" id="UP001159370"/>
    </source>
</evidence>
<evidence type="ECO:0008006" key="5">
    <source>
        <dbReference type="Google" id="ProtNLM"/>
    </source>
</evidence>
<evidence type="ECO:0000256" key="2">
    <source>
        <dbReference type="SAM" id="Phobius"/>
    </source>
</evidence>
<dbReference type="Proteomes" id="UP001159370">
    <property type="component" value="Unassembled WGS sequence"/>
</dbReference>
<keyword evidence="2" id="KW-0812">Transmembrane</keyword>
<evidence type="ECO:0000256" key="1">
    <source>
        <dbReference type="SAM" id="MobiDB-lite"/>
    </source>
</evidence>
<reference evidence="3 4" key="1">
    <citation type="journal article" date="2023" name="J. Phycol.">
        <title>Chrysosporum ovalisporum is synonymous with the true-branching cyanobacterium Umezakia natans (Nostocales/Aphanizomenonaceae).</title>
        <authorList>
            <person name="McGregor G.B."/>
            <person name="Sendall B.C."/>
            <person name="Niiyama Y."/>
            <person name="Tuji A."/>
            <person name="Willis A."/>
        </authorList>
    </citation>
    <scope>NUCLEOTIDE SEQUENCE [LARGE SCALE GENOMIC DNA]</scope>
    <source>
        <strain evidence="3 4">FSS-62</strain>
    </source>
</reference>
<gene>
    <name evidence="3" type="ORF">NWP23_09885</name>
</gene>
<evidence type="ECO:0000313" key="3">
    <source>
        <dbReference type="EMBL" id="MDH6064069.1"/>
    </source>
</evidence>
<sequence>MVVLRKSAVSTTGTWFRRNSTPSARKERSTSVKSTVGSTSKLADEVLPVSAKRQRHSAKNLSVSATNTLPEVVKKPISQPKNHSKTTKQKNQKSAFVHLPVMPGSGAAPLWLLRLYTSHRYSSVVAFLLVTATLFVYGWTVYSQELWSQGYNRLQNLRLHERQLTTTNASLKNKMAEEAEKETLKLVSPTPARTIFLPTPSPSHSSHTTPSGTPSSLEKLQNTPSPLGY</sequence>
<dbReference type="RefSeq" id="WP_280656742.1">
    <property type="nucleotide sequence ID" value="NZ_JANQDL010000066.1"/>
</dbReference>